<accession>A0A5B7FMK3</accession>
<name>A0A5B7FMK3_PORTR</name>
<protein>
    <submittedName>
        <fullName evidence="1">Uncharacterized protein</fullName>
    </submittedName>
</protein>
<comment type="caution">
    <text evidence="1">The sequence shown here is derived from an EMBL/GenBank/DDBJ whole genome shotgun (WGS) entry which is preliminary data.</text>
</comment>
<sequence>MWCEKAQKFINGKMKIKGGQTYQTAKQMSEIMNESFKTVFTEENFAEPNRTLHCRGLQETIVHKEDIKRLLDNLDVRKSNGAGW</sequence>
<keyword evidence="2" id="KW-1185">Reference proteome</keyword>
<dbReference type="EMBL" id="VSRR010007209">
    <property type="protein sequence ID" value="MPC46439.1"/>
    <property type="molecule type" value="Genomic_DNA"/>
</dbReference>
<dbReference type="Proteomes" id="UP000324222">
    <property type="component" value="Unassembled WGS sequence"/>
</dbReference>
<evidence type="ECO:0000313" key="2">
    <source>
        <dbReference type="Proteomes" id="UP000324222"/>
    </source>
</evidence>
<reference evidence="1 2" key="1">
    <citation type="submission" date="2019-05" db="EMBL/GenBank/DDBJ databases">
        <title>Another draft genome of Portunus trituberculatus and its Hox gene families provides insights of decapod evolution.</title>
        <authorList>
            <person name="Jeong J.-H."/>
            <person name="Song I."/>
            <person name="Kim S."/>
            <person name="Choi T."/>
            <person name="Kim D."/>
            <person name="Ryu S."/>
            <person name="Kim W."/>
        </authorList>
    </citation>
    <scope>NUCLEOTIDE SEQUENCE [LARGE SCALE GENOMIC DNA]</scope>
    <source>
        <tissue evidence="1">Muscle</tissue>
    </source>
</reference>
<gene>
    <name evidence="1" type="ORF">E2C01_040159</name>
</gene>
<organism evidence="1 2">
    <name type="scientific">Portunus trituberculatus</name>
    <name type="common">Swimming crab</name>
    <name type="synonym">Neptunus trituberculatus</name>
    <dbReference type="NCBI Taxonomy" id="210409"/>
    <lineage>
        <taxon>Eukaryota</taxon>
        <taxon>Metazoa</taxon>
        <taxon>Ecdysozoa</taxon>
        <taxon>Arthropoda</taxon>
        <taxon>Crustacea</taxon>
        <taxon>Multicrustacea</taxon>
        <taxon>Malacostraca</taxon>
        <taxon>Eumalacostraca</taxon>
        <taxon>Eucarida</taxon>
        <taxon>Decapoda</taxon>
        <taxon>Pleocyemata</taxon>
        <taxon>Brachyura</taxon>
        <taxon>Eubrachyura</taxon>
        <taxon>Portunoidea</taxon>
        <taxon>Portunidae</taxon>
        <taxon>Portuninae</taxon>
        <taxon>Portunus</taxon>
    </lineage>
</organism>
<evidence type="ECO:0000313" key="1">
    <source>
        <dbReference type="EMBL" id="MPC46439.1"/>
    </source>
</evidence>
<dbReference type="AlphaFoldDB" id="A0A5B7FMK3"/>
<proteinExistence type="predicted"/>